<reference evidence="2" key="2">
    <citation type="submission" date="2023-05" db="EMBL/GenBank/DDBJ databases">
        <authorList>
            <consortium name="Lawrence Berkeley National Laboratory"/>
            <person name="Steindorff A."/>
            <person name="Hensen N."/>
            <person name="Bonometti L."/>
            <person name="Westerberg I."/>
            <person name="Brannstrom I.O."/>
            <person name="Guillou S."/>
            <person name="Cros-Aarteil S."/>
            <person name="Calhoun S."/>
            <person name="Haridas S."/>
            <person name="Kuo A."/>
            <person name="Mondo S."/>
            <person name="Pangilinan J."/>
            <person name="Riley R."/>
            <person name="Labutti K."/>
            <person name="Andreopoulos B."/>
            <person name="Lipzen A."/>
            <person name="Chen C."/>
            <person name="Yanf M."/>
            <person name="Daum C."/>
            <person name="Ng V."/>
            <person name="Clum A."/>
            <person name="Ohm R."/>
            <person name="Martin F."/>
            <person name="Silar P."/>
            <person name="Natvig D."/>
            <person name="Lalanne C."/>
            <person name="Gautier V."/>
            <person name="Ament-Velasquez S.L."/>
            <person name="Kruys A."/>
            <person name="Hutchinson M.I."/>
            <person name="Powell A.J."/>
            <person name="Barry K."/>
            <person name="Miller A.N."/>
            <person name="Grigoriev I.V."/>
            <person name="Debuchy R."/>
            <person name="Gladieux P."/>
            <person name="Thoren M.H."/>
            <person name="Johannesson H."/>
        </authorList>
    </citation>
    <scope>NUCLEOTIDE SEQUENCE</scope>
    <source>
        <strain evidence="2">CBS 141.50</strain>
    </source>
</reference>
<feature type="compositionally biased region" description="Polar residues" evidence="1">
    <location>
        <begin position="1"/>
        <end position="11"/>
    </location>
</feature>
<feature type="compositionally biased region" description="Basic and acidic residues" evidence="1">
    <location>
        <begin position="134"/>
        <end position="144"/>
    </location>
</feature>
<gene>
    <name evidence="2" type="ORF">C8A04DRAFT_28675</name>
</gene>
<feature type="compositionally biased region" description="Basic and acidic residues" evidence="1">
    <location>
        <begin position="228"/>
        <end position="241"/>
    </location>
</feature>
<proteinExistence type="predicted"/>
<feature type="compositionally biased region" description="Basic and acidic residues" evidence="1">
    <location>
        <begin position="276"/>
        <end position="287"/>
    </location>
</feature>
<feature type="compositionally biased region" description="Polar residues" evidence="1">
    <location>
        <begin position="65"/>
        <end position="82"/>
    </location>
</feature>
<keyword evidence="3" id="KW-1185">Reference proteome</keyword>
<accession>A0AAN6V2N1</accession>
<evidence type="ECO:0000313" key="2">
    <source>
        <dbReference type="EMBL" id="KAK4143683.1"/>
    </source>
</evidence>
<dbReference type="Proteomes" id="UP001302676">
    <property type="component" value="Unassembled WGS sequence"/>
</dbReference>
<dbReference type="AlphaFoldDB" id="A0AAN6V2N1"/>
<feature type="compositionally biased region" description="Basic and acidic residues" evidence="1">
    <location>
        <begin position="195"/>
        <end position="209"/>
    </location>
</feature>
<evidence type="ECO:0000256" key="1">
    <source>
        <dbReference type="SAM" id="MobiDB-lite"/>
    </source>
</evidence>
<feature type="compositionally biased region" description="Low complexity" evidence="1">
    <location>
        <begin position="148"/>
        <end position="168"/>
    </location>
</feature>
<dbReference type="RefSeq" id="XP_062637054.1">
    <property type="nucleotide sequence ID" value="XM_062780736.1"/>
</dbReference>
<organism evidence="2 3">
    <name type="scientific">Dichotomopilus funicola</name>
    <dbReference type="NCBI Taxonomy" id="1934379"/>
    <lineage>
        <taxon>Eukaryota</taxon>
        <taxon>Fungi</taxon>
        <taxon>Dikarya</taxon>
        <taxon>Ascomycota</taxon>
        <taxon>Pezizomycotina</taxon>
        <taxon>Sordariomycetes</taxon>
        <taxon>Sordariomycetidae</taxon>
        <taxon>Sordariales</taxon>
        <taxon>Chaetomiaceae</taxon>
        <taxon>Dichotomopilus</taxon>
    </lineage>
</organism>
<name>A0AAN6V2N1_9PEZI</name>
<sequence length="297" mass="30339">MDTINKVTSAASKAIWGENHNQSHEEPVSGKLGNVEAGEPYDAGNIETKTGTTDTDPAGPAKSAPSATGIQGDSTKAQNDTRSPQDESITEPGKSTNVTDDKVPKPEDGRTAEKNESLKTSDEEVKVDGPGPRPLEEVAREHGGDAGASGESVSGQSQQQPGQPGAQQLPEDASTGHKRQDSGKGLAGENNEEGGEQKGKQEGTGEEYVKSSGLAADGGDFDASRPGAGREADRLLEEKGVHPGAGSHHGHGKHDTGSGGSSGTRTSHGGSAGSPGKEKIGLKDKIKAKLHKSSTSS</sequence>
<dbReference type="GeneID" id="87817349"/>
<feature type="compositionally biased region" description="Basic and acidic residues" evidence="1">
    <location>
        <begin position="99"/>
        <end position="127"/>
    </location>
</feature>
<protein>
    <submittedName>
        <fullName evidence="2">Glycine-rich cell wall structural protein 1 protein</fullName>
    </submittedName>
</protein>
<feature type="compositionally biased region" description="Basic residues" evidence="1">
    <location>
        <begin position="288"/>
        <end position="297"/>
    </location>
</feature>
<evidence type="ECO:0000313" key="3">
    <source>
        <dbReference type="Proteomes" id="UP001302676"/>
    </source>
</evidence>
<dbReference type="EMBL" id="MU853584">
    <property type="protein sequence ID" value="KAK4143683.1"/>
    <property type="molecule type" value="Genomic_DNA"/>
</dbReference>
<feature type="region of interest" description="Disordered" evidence="1">
    <location>
        <begin position="1"/>
        <end position="297"/>
    </location>
</feature>
<reference evidence="2" key="1">
    <citation type="journal article" date="2023" name="Mol. Phylogenet. Evol.">
        <title>Genome-scale phylogeny and comparative genomics of the fungal order Sordariales.</title>
        <authorList>
            <person name="Hensen N."/>
            <person name="Bonometti L."/>
            <person name="Westerberg I."/>
            <person name="Brannstrom I.O."/>
            <person name="Guillou S."/>
            <person name="Cros-Aarteil S."/>
            <person name="Calhoun S."/>
            <person name="Haridas S."/>
            <person name="Kuo A."/>
            <person name="Mondo S."/>
            <person name="Pangilinan J."/>
            <person name="Riley R."/>
            <person name="LaButti K."/>
            <person name="Andreopoulos B."/>
            <person name="Lipzen A."/>
            <person name="Chen C."/>
            <person name="Yan M."/>
            <person name="Daum C."/>
            <person name="Ng V."/>
            <person name="Clum A."/>
            <person name="Steindorff A."/>
            <person name="Ohm R.A."/>
            <person name="Martin F."/>
            <person name="Silar P."/>
            <person name="Natvig D.O."/>
            <person name="Lalanne C."/>
            <person name="Gautier V."/>
            <person name="Ament-Velasquez S.L."/>
            <person name="Kruys A."/>
            <person name="Hutchinson M.I."/>
            <person name="Powell A.J."/>
            <person name="Barry K."/>
            <person name="Miller A.N."/>
            <person name="Grigoriev I.V."/>
            <person name="Debuchy R."/>
            <person name="Gladieux P."/>
            <person name="Hiltunen Thoren M."/>
            <person name="Johannesson H."/>
        </authorList>
    </citation>
    <scope>NUCLEOTIDE SEQUENCE</scope>
    <source>
        <strain evidence="2">CBS 141.50</strain>
    </source>
</reference>
<comment type="caution">
    <text evidence="2">The sequence shown here is derived from an EMBL/GenBank/DDBJ whole genome shotgun (WGS) entry which is preliminary data.</text>
</comment>